<dbReference type="SMART" id="SM00958">
    <property type="entry name" value="SecA_PP_bind"/>
    <property type="match status" value="1"/>
</dbReference>
<dbReference type="InterPro" id="IPR014018">
    <property type="entry name" value="SecA_motor_DEAD"/>
</dbReference>
<dbReference type="InterPro" id="IPR001650">
    <property type="entry name" value="Helicase_C-like"/>
</dbReference>
<evidence type="ECO:0000256" key="1">
    <source>
        <dbReference type="ARBA" id="ARBA00022448"/>
    </source>
</evidence>
<dbReference type="InterPro" id="IPR000185">
    <property type="entry name" value="SecA"/>
</dbReference>
<dbReference type="EC" id="7.4.2.8" evidence="10"/>
<keyword evidence="8 10" id="KW-0811">Translocation</keyword>
<comment type="subunit">
    <text evidence="10">Monomer and homodimer. Part of the essential Sec protein translocation apparatus which comprises SecA, SecYEG and auxiliary proteins SecDF. Other proteins may also be involved.</text>
</comment>
<dbReference type="GO" id="GO:0005886">
    <property type="term" value="C:plasma membrane"/>
    <property type="evidence" value="ECO:0007669"/>
    <property type="project" value="UniProtKB-SubCell"/>
</dbReference>
<dbReference type="GO" id="GO:0065002">
    <property type="term" value="P:intracellular protein transmembrane transport"/>
    <property type="evidence" value="ECO:0007669"/>
    <property type="project" value="UniProtKB-UniRule"/>
</dbReference>
<dbReference type="AlphaFoldDB" id="A0A2S8GUR7"/>
<dbReference type="GO" id="GO:0043952">
    <property type="term" value="P:protein transport by the Sec complex"/>
    <property type="evidence" value="ECO:0007669"/>
    <property type="project" value="TreeGrafter"/>
</dbReference>
<feature type="binding site" evidence="10">
    <location>
        <begin position="134"/>
        <end position="138"/>
    </location>
    <ligand>
        <name>ATP</name>
        <dbReference type="ChEBI" id="CHEBI:30616"/>
    </ligand>
</feature>
<feature type="domain" description="Helicase ATP-binding" evidence="12">
    <location>
        <begin position="118"/>
        <end position="338"/>
    </location>
</feature>
<evidence type="ECO:0000259" key="12">
    <source>
        <dbReference type="PROSITE" id="PS51192"/>
    </source>
</evidence>
<comment type="function">
    <text evidence="10">Part of the Sec protein translocase complex. Interacts with the SecYEG preprotein conducting channel. Has a central role in coupling the hydrolysis of ATP to the transfer of proteins into and across the cell membrane, serving as an ATP-driven molecular motor driving the stepwise translocation of polypeptide chains across the membrane.</text>
</comment>
<organism evidence="15 16">
    <name type="scientific">Blastopirellula marina</name>
    <dbReference type="NCBI Taxonomy" id="124"/>
    <lineage>
        <taxon>Bacteria</taxon>
        <taxon>Pseudomonadati</taxon>
        <taxon>Planctomycetota</taxon>
        <taxon>Planctomycetia</taxon>
        <taxon>Pirellulales</taxon>
        <taxon>Pirellulaceae</taxon>
        <taxon>Blastopirellula</taxon>
    </lineage>
</organism>
<dbReference type="InterPro" id="IPR036670">
    <property type="entry name" value="SecA_X-link_sf"/>
</dbReference>
<keyword evidence="3 10" id="KW-0963">Cytoplasm</keyword>
<dbReference type="SUPFAM" id="SSF52540">
    <property type="entry name" value="P-loop containing nucleoside triphosphate hydrolases"/>
    <property type="match status" value="2"/>
</dbReference>
<feature type="domain" description="SecA family profile" evidence="14">
    <location>
        <begin position="32"/>
        <end position="626"/>
    </location>
</feature>
<evidence type="ECO:0000256" key="4">
    <source>
        <dbReference type="ARBA" id="ARBA00022741"/>
    </source>
</evidence>
<dbReference type="EMBL" id="PUHZ01000001">
    <property type="protein sequence ID" value="PQO48160.1"/>
    <property type="molecule type" value="Genomic_DNA"/>
</dbReference>
<dbReference type="InterPro" id="IPR020937">
    <property type="entry name" value="SecA_CS"/>
</dbReference>
<dbReference type="Pfam" id="PF21090">
    <property type="entry name" value="P-loop_SecA"/>
    <property type="match status" value="1"/>
</dbReference>
<evidence type="ECO:0000259" key="13">
    <source>
        <dbReference type="PROSITE" id="PS51194"/>
    </source>
</evidence>
<dbReference type="PANTHER" id="PTHR30612">
    <property type="entry name" value="SECA INNER MEMBRANE COMPONENT OF SEC PROTEIN SECRETION SYSTEM"/>
    <property type="match status" value="1"/>
</dbReference>
<gene>
    <name evidence="10" type="primary">secA</name>
    <name evidence="15" type="ORF">C5Y93_00315</name>
</gene>
<dbReference type="GO" id="GO:0005829">
    <property type="term" value="C:cytosol"/>
    <property type="evidence" value="ECO:0007669"/>
    <property type="project" value="TreeGrafter"/>
</dbReference>
<keyword evidence="2 10" id="KW-1003">Cell membrane</keyword>
<evidence type="ECO:0000313" key="15">
    <source>
        <dbReference type="EMBL" id="PQO48160.1"/>
    </source>
</evidence>
<dbReference type="GO" id="GO:0031522">
    <property type="term" value="C:cell envelope Sec protein transport complex"/>
    <property type="evidence" value="ECO:0007669"/>
    <property type="project" value="TreeGrafter"/>
</dbReference>
<dbReference type="InterPro" id="IPR044722">
    <property type="entry name" value="SecA_SF2_C"/>
</dbReference>
<dbReference type="InterPro" id="IPR027417">
    <property type="entry name" value="P-loop_NTPase"/>
</dbReference>
<dbReference type="InterPro" id="IPR011115">
    <property type="entry name" value="SecA_DEAD"/>
</dbReference>
<dbReference type="GO" id="GO:0006605">
    <property type="term" value="P:protein targeting"/>
    <property type="evidence" value="ECO:0007669"/>
    <property type="project" value="UniProtKB-UniRule"/>
</dbReference>
<feature type="binding site" evidence="10">
    <location>
        <position position="547"/>
    </location>
    <ligand>
        <name>ATP</name>
        <dbReference type="ChEBI" id="CHEBI:30616"/>
    </ligand>
</feature>
<dbReference type="Gene3D" id="3.40.50.300">
    <property type="entry name" value="P-loop containing nucleotide triphosphate hydrolases"/>
    <property type="match status" value="2"/>
</dbReference>
<sequence>MDANQSTLEPPETEPTEKPAPPKRGEPRKFRANPVGSIYSQVTRQGLARYIAKLPLIDRFEAELKDLSDRDLRKYSLGLRHRAKSGESLQKLLPEAFALVRIAGARTMNMRHYEVQLIGGMIMFDGSIAEMETGEGKTLTATLPTYLYALPGKGVHVATVNDYLAARDAELMMPVYQMLGMSVGVIESQMSSEDRRKAYACDITYGTSKEFGFDFLRDRLLIRQTREQGLGVLGPLLAGKSEKNEEPVQREHYFALVDEADSVLIDDARTPLVISSIPGEAEKVAVACHQWAAQAESEFEEDEHYEYDHDKKSVELTVTGRLLVRQIPKPKLLDTVGLIDLYDYVERAIKVKRDFHSGQHYVIRDGEIVIVDESTGRIAEGRKWSYGIHQAIEAKEGVEVTVATGQAARITVQDLFLRYRHLGGMTGTASSSKGEFKKIYRLNVIKCPTNRIPQRKIWSDRVFGNSEAKWNAIVEEIREIHNQGRPVLVGTRTIEKSEHLSRLLEEVGIEHEVLNAHQVEAEAEIVSRAGQPGKVTVATNMAGRGTDIKLGEGVHQAGGLHVICTELHDSARIDRQLVGRCGRQGDPGSTRQFMALDDDCLLIGLGPKRYKKLVALGANQTGELPSYAKLFKKAQRRIENKHFGDRKVLLYHEKQRKKMHREMGQDPYLDSPD</sequence>
<dbReference type="InterPro" id="IPR011130">
    <property type="entry name" value="SecA_preprotein_X-link_dom"/>
</dbReference>
<dbReference type="Pfam" id="PF01043">
    <property type="entry name" value="SecA_PP_bind"/>
    <property type="match status" value="1"/>
</dbReference>
<evidence type="ECO:0000256" key="10">
    <source>
        <dbReference type="HAMAP-Rule" id="MF_01382"/>
    </source>
</evidence>
<keyword evidence="6 10" id="KW-0653">Protein transport</keyword>
<dbReference type="CDD" id="cd18803">
    <property type="entry name" value="SF2_C_secA"/>
    <property type="match status" value="1"/>
</dbReference>
<protein>
    <recommendedName>
        <fullName evidence="10">Protein translocase subunit SecA</fullName>
        <ecNumber evidence="10">7.4.2.8</ecNumber>
    </recommendedName>
</protein>
<dbReference type="OrthoDB" id="9805579at2"/>
<keyword evidence="4 10" id="KW-0547">Nucleotide-binding</keyword>
<feature type="region of interest" description="Disordered" evidence="11">
    <location>
        <begin position="1"/>
        <end position="33"/>
    </location>
</feature>
<dbReference type="Proteomes" id="UP000237819">
    <property type="component" value="Unassembled WGS sequence"/>
</dbReference>
<name>A0A2S8GUR7_9BACT</name>
<evidence type="ECO:0000256" key="11">
    <source>
        <dbReference type="SAM" id="MobiDB-lite"/>
    </source>
</evidence>
<evidence type="ECO:0000256" key="3">
    <source>
        <dbReference type="ARBA" id="ARBA00022490"/>
    </source>
</evidence>
<evidence type="ECO:0000256" key="5">
    <source>
        <dbReference type="ARBA" id="ARBA00022840"/>
    </source>
</evidence>
<reference evidence="15 16" key="1">
    <citation type="submission" date="2018-02" db="EMBL/GenBank/DDBJ databases">
        <title>Comparative genomes isolates from brazilian mangrove.</title>
        <authorList>
            <person name="Araujo J.E."/>
            <person name="Taketani R.G."/>
            <person name="Silva M.C.P."/>
            <person name="Loureco M.V."/>
            <person name="Andreote F.D."/>
        </authorList>
    </citation>
    <scope>NUCLEOTIDE SEQUENCE [LARGE SCALE GENOMIC DNA]</scope>
    <source>
        <strain evidence="15 16">Nap-Phe MGV</strain>
    </source>
</reference>
<dbReference type="SUPFAM" id="SSF81767">
    <property type="entry name" value="Pre-protein crosslinking domain of SecA"/>
    <property type="match status" value="1"/>
</dbReference>
<comment type="subcellular location">
    <subcellularLocation>
        <location evidence="10">Cell membrane</location>
        <topology evidence="10">Peripheral membrane protein</topology>
        <orientation evidence="10">Cytoplasmic side</orientation>
    </subcellularLocation>
    <subcellularLocation>
        <location evidence="10">Cytoplasm</location>
    </subcellularLocation>
    <text evidence="10">Distribution is 50-50.</text>
</comment>
<dbReference type="PROSITE" id="PS51196">
    <property type="entry name" value="SECA_MOTOR_DEAD"/>
    <property type="match status" value="1"/>
</dbReference>
<evidence type="ECO:0000256" key="6">
    <source>
        <dbReference type="ARBA" id="ARBA00022927"/>
    </source>
</evidence>
<dbReference type="PROSITE" id="PS51194">
    <property type="entry name" value="HELICASE_CTER"/>
    <property type="match status" value="1"/>
</dbReference>
<keyword evidence="1 10" id="KW-0813">Transport</keyword>
<dbReference type="PROSITE" id="PS51192">
    <property type="entry name" value="HELICASE_ATP_BIND_1"/>
    <property type="match status" value="1"/>
</dbReference>
<feature type="domain" description="Helicase C-terminal" evidence="13">
    <location>
        <begin position="472"/>
        <end position="639"/>
    </location>
</feature>
<dbReference type="PRINTS" id="PR00906">
    <property type="entry name" value="SECA"/>
</dbReference>
<dbReference type="FunFam" id="3.40.50.300:FF:000429">
    <property type="entry name" value="Preprotein translocase subunit SecA"/>
    <property type="match status" value="1"/>
</dbReference>
<comment type="caution">
    <text evidence="15">The sequence shown here is derived from an EMBL/GenBank/DDBJ whole genome shotgun (WGS) entry which is preliminary data.</text>
</comment>
<keyword evidence="5 10" id="KW-0067">ATP-binding</keyword>
<keyword evidence="9 10" id="KW-0472">Membrane</keyword>
<comment type="catalytic activity">
    <reaction evidence="10">
        <text>ATP + H2O + cellular proteinSide 1 = ADP + phosphate + cellular proteinSide 2.</text>
        <dbReference type="EC" id="7.4.2.8"/>
    </reaction>
</comment>
<dbReference type="InterPro" id="IPR014001">
    <property type="entry name" value="Helicase_ATP-bd"/>
</dbReference>
<evidence type="ECO:0000259" key="14">
    <source>
        <dbReference type="PROSITE" id="PS51196"/>
    </source>
</evidence>
<dbReference type="Gene3D" id="3.90.1440.10">
    <property type="entry name" value="SecA, preprotein cross-linking domain"/>
    <property type="match status" value="1"/>
</dbReference>
<dbReference type="GO" id="GO:0017038">
    <property type="term" value="P:protein import"/>
    <property type="evidence" value="ECO:0007669"/>
    <property type="project" value="InterPro"/>
</dbReference>
<evidence type="ECO:0000256" key="9">
    <source>
        <dbReference type="ARBA" id="ARBA00023136"/>
    </source>
</evidence>
<dbReference type="Pfam" id="PF07517">
    <property type="entry name" value="SecA_DEAD"/>
    <property type="match status" value="1"/>
</dbReference>
<proteinExistence type="inferred from homology"/>
<evidence type="ECO:0000313" key="16">
    <source>
        <dbReference type="Proteomes" id="UP000237819"/>
    </source>
</evidence>
<dbReference type="CDD" id="cd17928">
    <property type="entry name" value="DEXDc_SecA"/>
    <property type="match status" value="1"/>
</dbReference>
<dbReference type="GO" id="GO:0008564">
    <property type="term" value="F:protein-exporting ATPase activity"/>
    <property type="evidence" value="ECO:0007669"/>
    <property type="project" value="UniProtKB-EC"/>
</dbReference>
<dbReference type="PROSITE" id="PS01312">
    <property type="entry name" value="SECA"/>
    <property type="match status" value="1"/>
</dbReference>
<dbReference type="HAMAP" id="MF_01382">
    <property type="entry name" value="SecA"/>
    <property type="match status" value="1"/>
</dbReference>
<evidence type="ECO:0000256" key="2">
    <source>
        <dbReference type="ARBA" id="ARBA00022475"/>
    </source>
</evidence>
<dbReference type="PANTHER" id="PTHR30612:SF0">
    <property type="entry name" value="CHLOROPLAST PROTEIN-TRANSPORTING ATPASE"/>
    <property type="match status" value="1"/>
</dbReference>
<dbReference type="SMART" id="SM00957">
    <property type="entry name" value="SecA_DEAD"/>
    <property type="match status" value="1"/>
</dbReference>
<feature type="binding site" evidence="10">
    <location>
        <position position="116"/>
    </location>
    <ligand>
        <name>ATP</name>
        <dbReference type="ChEBI" id="CHEBI:30616"/>
    </ligand>
</feature>
<dbReference type="GO" id="GO:0005524">
    <property type="term" value="F:ATP binding"/>
    <property type="evidence" value="ECO:0007669"/>
    <property type="project" value="UniProtKB-UniRule"/>
</dbReference>
<accession>A0A2S8GUR7</accession>
<comment type="similarity">
    <text evidence="10">Belongs to the SecA family.</text>
</comment>
<evidence type="ECO:0000256" key="7">
    <source>
        <dbReference type="ARBA" id="ARBA00022967"/>
    </source>
</evidence>
<keyword evidence="7 10" id="KW-1278">Translocase</keyword>
<evidence type="ECO:0000256" key="8">
    <source>
        <dbReference type="ARBA" id="ARBA00023010"/>
    </source>
</evidence>